<dbReference type="Proteomes" id="UP000187209">
    <property type="component" value="Unassembled WGS sequence"/>
</dbReference>
<dbReference type="InterPro" id="IPR006671">
    <property type="entry name" value="Cyclin_N"/>
</dbReference>
<feature type="domain" description="Cyclin N-terminal" evidence="1">
    <location>
        <begin position="24"/>
        <end position="130"/>
    </location>
</feature>
<sequence length="228" mass="26235">MRDIPDNYSLENFKYDYQLRAPLDERQITSSSDREKLHGWVIDLFPNLKCSVQTRILGCYYLDEFLLKKPEINPQVHQLAAVICLGIALKFEENITLAPKNISELFNNRYSEENVTTVELYILNALNWRLAQITPSDVIRSLIFATCEKGDLTKIIEKAELFALVGILSNKTAKYREEFLAIACISLALKTLGFLLFLEEWWISVSKALDISRQDIEIIEKTIINLVS</sequence>
<evidence type="ECO:0000313" key="3">
    <source>
        <dbReference type="Proteomes" id="UP000187209"/>
    </source>
</evidence>
<evidence type="ECO:0000259" key="1">
    <source>
        <dbReference type="Pfam" id="PF00134"/>
    </source>
</evidence>
<keyword evidence="3" id="KW-1185">Reference proteome</keyword>
<reference evidence="2 3" key="1">
    <citation type="submission" date="2016-11" db="EMBL/GenBank/DDBJ databases">
        <title>The macronuclear genome of Stentor coeruleus: a giant cell with tiny introns.</title>
        <authorList>
            <person name="Slabodnick M."/>
            <person name="Ruby J.G."/>
            <person name="Reiff S.B."/>
            <person name="Swart E.C."/>
            <person name="Gosai S."/>
            <person name="Prabakaran S."/>
            <person name="Witkowska E."/>
            <person name="Larue G.E."/>
            <person name="Fisher S."/>
            <person name="Freeman R.M."/>
            <person name="Gunawardena J."/>
            <person name="Chu W."/>
            <person name="Stover N.A."/>
            <person name="Gregory B.D."/>
            <person name="Nowacki M."/>
            <person name="Derisi J."/>
            <person name="Roy S.W."/>
            <person name="Marshall W.F."/>
            <person name="Sood P."/>
        </authorList>
    </citation>
    <scope>NUCLEOTIDE SEQUENCE [LARGE SCALE GENOMIC DNA]</scope>
    <source>
        <strain evidence="2">WM001</strain>
    </source>
</reference>
<protein>
    <recommendedName>
        <fullName evidence="1">Cyclin N-terminal domain-containing protein</fullName>
    </recommendedName>
</protein>
<dbReference type="Pfam" id="PF00134">
    <property type="entry name" value="Cyclin_N"/>
    <property type="match status" value="1"/>
</dbReference>
<dbReference type="EMBL" id="MPUH01000115">
    <property type="protein sequence ID" value="OMJ89880.1"/>
    <property type="molecule type" value="Genomic_DNA"/>
</dbReference>
<dbReference type="InterPro" id="IPR036915">
    <property type="entry name" value="Cyclin-like_sf"/>
</dbReference>
<dbReference type="AlphaFoldDB" id="A0A1R2CLQ8"/>
<dbReference type="PANTHER" id="PTHR10177">
    <property type="entry name" value="CYCLINS"/>
    <property type="match status" value="1"/>
</dbReference>
<accession>A0A1R2CLQ8</accession>
<name>A0A1R2CLQ8_9CILI</name>
<comment type="caution">
    <text evidence="2">The sequence shown here is derived from an EMBL/GenBank/DDBJ whole genome shotgun (WGS) entry which is preliminary data.</text>
</comment>
<organism evidence="2 3">
    <name type="scientific">Stentor coeruleus</name>
    <dbReference type="NCBI Taxonomy" id="5963"/>
    <lineage>
        <taxon>Eukaryota</taxon>
        <taxon>Sar</taxon>
        <taxon>Alveolata</taxon>
        <taxon>Ciliophora</taxon>
        <taxon>Postciliodesmatophora</taxon>
        <taxon>Heterotrichea</taxon>
        <taxon>Heterotrichida</taxon>
        <taxon>Stentoridae</taxon>
        <taxon>Stentor</taxon>
    </lineage>
</organism>
<dbReference type="Gene3D" id="1.10.472.10">
    <property type="entry name" value="Cyclin-like"/>
    <property type="match status" value="2"/>
</dbReference>
<gene>
    <name evidence="2" type="ORF">SteCoe_7867</name>
</gene>
<dbReference type="InterPro" id="IPR039361">
    <property type="entry name" value="Cyclin"/>
</dbReference>
<dbReference type="SUPFAM" id="SSF47954">
    <property type="entry name" value="Cyclin-like"/>
    <property type="match status" value="1"/>
</dbReference>
<dbReference type="OrthoDB" id="62at2759"/>
<evidence type="ECO:0000313" key="2">
    <source>
        <dbReference type="EMBL" id="OMJ89880.1"/>
    </source>
</evidence>
<proteinExistence type="predicted"/>